<organism evidence="1 2">
    <name type="scientific">Geothrix rubra</name>
    <dbReference type="NCBI Taxonomy" id="2927977"/>
    <lineage>
        <taxon>Bacteria</taxon>
        <taxon>Pseudomonadati</taxon>
        <taxon>Acidobacteriota</taxon>
        <taxon>Holophagae</taxon>
        <taxon>Holophagales</taxon>
        <taxon>Holophagaceae</taxon>
        <taxon>Geothrix</taxon>
    </lineage>
</organism>
<gene>
    <name evidence="1" type="ORF">GETHPA_27740</name>
</gene>
<accession>A0ABQ5Q9X4</accession>
<reference evidence="1 2" key="1">
    <citation type="journal article" date="2023" name="Antonie Van Leeuwenhoek">
        <title>Mesoterricola silvestris gen. nov., sp. nov., Mesoterricola sediminis sp. nov., Geothrix oryzae sp. nov., Geothrix edaphica sp. nov., Geothrix rubra sp. nov., and Geothrix limicola sp. nov., six novel members of Acidobacteriota isolated from soils.</title>
        <authorList>
            <person name="Itoh H."/>
            <person name="Sugisawa Y."/>
            <person name="Mise K."/>
            <person name="Xu Z."/>
            <person name="Kuniyasu M."/>
            <person name="Ushijima N."/>
            <person name="Kawano K."/>
            <person name="Kobayashi E."/>
            <person name="Shiratori Y."/>
            <person name="Masuda Y."/>
            <person name="Senoo K."/>
        </authorList>
    </citation>
    <scope>NUCLEOTIDE SEQUENCE [LARGE SCALE GENOMIC DNA]</scope>
    <source>
        <strain evidence="1 2">Red803</strain>
    </source>
</reference>
<protein>
    <recommendedName>
        <fullName evidence="3">DUF3570 domain-containing protein</fullName>
    </recommendedName>
</protein>
<proteinExistence type="predicted"/>
<dbReference type="EMBL" id="BSDD01000006">
    <property type="protein sequence ID" value="GLH71241.1"/>
    <property type="molecule type" value="Genomic_DNA"/>
</dbReference>
<name>A0ABQ5Q9X4_9BACT</name>
<evidence type="ECO:0000313" key="1">
    <source>
        <dbReference type="EMBL" id="GLH71241.1"/>
    </source>
</evidence>
<evidence type="ECO:0000313" key="2">
    <source>
        <dbReference type="Proteomes" id="UP001165089"/>
    </source>
</evidence>
<dbReference type="Proteomes" id="UP001165089">
    <property type="component" value="Unassembled WGS sequence"/>
</dbReference>
<keyword evidence="2" id="KW-1185">Reference proteome</keyword>
<dbReference type="RefSeq" id="WP_285727314.1">
    <property type="nucleotide sequence ID" value="NZ_BSDD01000006.1"/>
</dbReference>
<sequence>MAATRTLRRREVRVLPGMPWLVAGLGLLGGRPLQAQSSVELRYLFYGESDGRTQVQNPNLLLHQELGPSLGQFDLLLSHDAISGASPSGAYPTLDVTTTTSASGTSATNAAGKIPMVPYTDERNGQDFSYSRRIGAHLPTLDLSHSVEKDYLARGFGLSDAWTMADGRGTLHYGLSWADDTVAPVTQTQRFAKKTRGYALGWTWVLGQDDLVDVSASRMELSGYLDEPYLVVPVGTGTVRDHRPDTRTRDALFLKYGHYFDDWDGALKTTYRFYRDDWGLRAHTLDLTYDQHLDGGWVLSPRLRLYSQNAADFYGASFAAPQPYASADYRLSAFHSVLLGCSVSTDLLPGLTLSLGGTYQIQQGQDPILPLAGGTLGTASAAFSGPSVSAADVNTTTFTVGLKWQY</sequence>
<dbReference type="Pfam" id="PF12094">
    <property type="entry name" value="DUF3570"/>
    <property type="match status" value="2"/>
</dbReference>
<comment type="caution">
    <text evidence="1">The sequence shown here is derived from an EMBL/GenBank/DDBJ whole genome shotgun (WGS) entry which is preliminary data.</text>
</comment>
<dbReference type="InterPro" id="IPR021953">
    <property type="entry name" value="DUF3570"/>
</dbReference>
<evidence type="ECO:0008006" key="3">
    <source>
        <dbReference type="Google" id="ProtNLM"/>
    </source>
</evidence>